<name>A0A8H7KG32_AGABI</name>
<dbReference type="Pfam" id="PF12937">
    <property type="entry name" value="F-box-like"/>
    <property type="match status" value="1"/>
</dbReference>
<dbReference type="Proteomes" id="UP000629468">
    <property type="component" value="Unassembled WGS sequence"/>
</dbReference>
<comment type="caution">
    <text evidence="3">The sequence shown here is derived from an EMBL/GenBank/DDBJ whole genome shotgun (WGS) entry which is preliminary data.</text>
</comment>
<feature type="region of interest" description="Disordered" evidence="1">
    <location>
        <begin position="1"/>
        <end position="20"/>
    </location>
</feature>
<protein>
    <recommendedName>
        <fullName evidence="2">F-box domain-containing protein</fullName>
    </recommendedName>
</protein>
<dbReference type="AlphaFoldDB" id="A0A8H7KG32"/>
<proteinExistence type="predicted"/>
<evidence type="ECO:0000313" key="4">
    <source>
        <dbReference type="Proteomes" id="UP000629468"/>
    </source>
</evidence>
<feature type="domain" description="F-box" evidence="2">
    <location>
        <begin position="83"/>
        <end position="149"/>
    </location>
</feature>
<dbReference type="Gene3D" id="1.20.1280.50">
    <property type="match status" value="1"/>
</dbReference>
<dbReference type="EMBL" id="JABXXO010000008">
    <property type="protein sequence ID" value="KAF7771644.1"/>
    <property type="molecule type" value="Genomic_DNA"/>
</dbReference>
<evidence type="ECO:0000313" key="3">
    <source>
        <dbReference type="EMBL" id="KAF7771644.1"/>
    </source>
</evidence>
<evidence type="ECO:0000259" key="2">
    <source>
        <dbReference type="Pfam" id="PF12937"/>
    </source>
</evidence>
<dbReference type="InterPro" id="IPR001810">
    <property type="entry name" value="F-box_dom"/>
</dbReference>
<evidence type="ECO:0000256" key="1">
    <source>
        <dbReference type="SAM" id="MobiDB-lite"/>
    </source>
</evidence>
<gene>
    <name evidence="3" type="ORF">Agabi119p4_5955</name>
</gene>
<feature type="region of interest" description="Disordered" evidence="1">
    <location>
        <begin position="230"/>
        <end position="250"/>
    </location>
</feature>
<sequence>MSSPECPRCGYSRTRETEADLHSPSTINELSVWAQQEDLIAVQAELRRIEGSIFSLEQSISRLIEAKCIARRRVSIMQAATGRLPPEVLSIIFQLACPPIDFDTHYLGLEKPSNIFHTGQRFLYVLTAVSHHWRQVAFSTQQLWTSVRLEVDTLIAYSPVHKKLSLLDLHLQNTRNAPLSIELDFAHLPFTRYDSEDGSDSDMDADAIFDMRKKILRHLKPLQTVVFVDNSPHDTAPPSDQAAGRMASIS</sequence>
<reference evidence="3 4" key="1">
    <citation type="journal article" name="Sci. Rep.">
        <title>Telomere-to-telomere assembled and centromere annotated genomes of the two main subspecies of the button mushroom Agaricus bisporus reveal especially polymorphic chromosome ends.</title>
        <authorList>
            <person name="Sonnenberg A.S.M."/>
            <person name="Sedaghat-Telgerd N."/>
            <person name="Lavrijssen B."/>
            <person name="Ohm R.A."/>
            <person name="Hendrickx P.M."/>
            <person name="Scholtmeijer K."/>
            <person name="Baars J.J.P."/>
            <person name="van Peer A."/>
        </authorList>
    </citation>
    <scope>NUCLEOTIDE SEQUENCE [LARGE SCALE GENOMIC DNA]</scope>
    <source>
        <strain evidence="3 4">H119_p4</strain>
    </source>
</reference>
<accession>A0A8H7KG32</accession>
<organism evidence="3 4">
    <name type="scientific">Agaricus bisporus var. burnettii</name>
    <dbReference type="NCBI Taxonomy" id="192524"/>
    <lineage>
        <taxon>Eukaryota</taxon>
        <taxon>Fungi</taxon>
        <taxon>Dikarya</taxon>
        <taxon>Basidiomycota</taxon>
        <taxon>Agaricomycotina</taxon>
        <taxon>Agaricomycetes</taxon>
        <taxon>Agaricomycetidae</taxon>
        <taxon>Agaricales</taxon>
        <taxon>Agaricineae</taxon>
        <taxon>Agaricaceae</taxon>
        <taxon>Agaricus</taxon>
    </lineage>
</organism>